<feature type="region of interest" description="Disordered" evidence="1">
    <location>
        <begin position="122"/>
        <end position="156"/>
    </location>
</feature>
<feature type="compositionally biased region" description="Basic and acidic residues" evidence="1">
    <location>
        <begin position="23"/>
        <end position="45"/>
    </location>
</feature>
<evidence type="ECO:0000313" key="2">
    <source>
        <dbReference type="EMBL" id="KIJ11907.1"/>
    </source>
</evidence>
<dbReference type="EMBL" id="KN819371">
    <property type="protein sequence ID" value="KIJ11907.1"/>
    <property type="molecule type" value="Genomic_DNA"/>
</dbReference>
<reference evidence="2 3" key="1">
    <citation type="submission" date="2014-06" db="EMBL/GenBank/DDBJ databases">
        <authorList>
            <consortium name="DOE Joint Genome Institute"/>
            <person name="Kuo A."/>
            <person name="Kohler A."/>
            <person name="Nagy L.G."/>
            <person name="Floudas D."/>
            <person name="Copeland A."/>
            <person name="Barry K.W."/>
            <person name="Cichocki N."/>
            <person name="Veneault-Fourrey C."/>
            <person name="LaButti K."/>
            <person name="Lindquist E.A."/>
            <person name="Lipzen A."/>
            <person name="Lundell T."/>
            <person name="Morin E."/>
            <person name="Murat C."/>
            <person name="Sun H."/>
            <person name="Tunlid A."/>
            <person name="Henrissat B."/>
            <person name="Grigoriev I.V."/>
            <person name="Hibbett D.S."/>
            <person name="Martin F."/>
            <person name="Nordberg H.P."/>
            <person name="Cantor M.N."/>
            <person name="Hua S.X."/>
        </authorList>
    </citation>
    <scope>NUCLEOTIDE SEQUENCE [LARGE SCALE GENOMIC DNA]</scope>
    <source>
        <strain evidence="2 3">ATCC 200175</strain>
    </source>
</reference>
<accession>A0A0C9TVZ5</accession>
<name>A0A0C9TVZ5_PAXIN</name>
<proteinExistence type="predicted"/>
<protein>
    <submittedName>
        <fullName evidence="2">Uncharacterized protein</fullName>
    </submittedName>
</protein>
<sequence length="191" mass="22052">MQERRFWKSHVRTPVSDVAAGRLTDRVKVGRREPRNTKNDVESRKPQKSRTQRFANSALFAHHSGSTSSAARASSFTQSNAGSDDGWDDTDCGKQCVDYFCLGPREDRERFRPWRKRSRAVIETEEQAKKNKTTKNAPRHRQSKAPKTQNAIRPRHHLDPQRTISKRLPLSPMTLTIWQQSTSTKDRRVTI</sequence>
<reference evidence="3" key="2">
    <citation type="submission" date="2015-01" db="EMBL/GenBank/DDBJ databases">
        <title>Evolutionary Origins and Diversification of the Mycorrhizal Mutualists.</title>
        <authorList>
            <consortium name="DOE Joint Genome Institute"/>
            <consortium name="Mycorrhizal Genomics Consortium"/>
            <person name="Kohler A."/>
            <person name="Kuo A."/>
            <person name="Nagy L.G."/>
            <person name="Floudas D."/>
            <person name="Copeland A."/>
            <person name="Barry K.W."/>
            <person name="Cichocki N."/>
            <person name="Veneault-Fourrey C."/>
            <person name="LaButti K."/>
            <person name="Lindquist E.A."/>
            <person name="Lipzen A."/>
            <person name="Lundell T."/>
            <person name="Morin E."/>
            <person name="Murat C."/>
            <person name="Riley R."/>
            <person name="Ohm R."/>
            <person name="Sun H."/>
            <person name="Tunlid A."/>
            <person name="Henrissat B."/>
            <person name="Grigoriev I.V."/>
            <person name="Hibbett D.S."/>
            <person name="Martin F."/>
        </authorList>
    </citation>
    <scope>NUCLEOTIDE SEQUENCE [LARGE SCALE GENOMIC DNA]</scope>
    <source>
        <strain evidence="3">ATCC 200175</strain>
    </source>
</reference>
<dbReference type="AlphaFoldDB" id="A0A0C9TVZ5"/>
<keyword evidence="3" id="KW-1185">Reference proteome</keyword>
<feature type="compositionally biased region" description="Low complexity" evidence="1">
    <location>
        <begin position="60"/>
        <end position="79"/>
    </location>
</feature>
<feature type="compositionally biased region" description="Basic residues" evidence="1">
    <location>
        <begin position="130"/>
        <end position="144"/>
    </location>
</feature>
<evidence type="ECO:0000313" key="3">
    <source>
        <dbReference type="Proteomes" id="UP000053647"/>
    </source>
</evidence>
<gene>
    <name evidence="2" type="ORF">PAXINDRAFT_171536</name>
</gene>
<evidence type="ECO:0000256" key="1">
    <source>
        <dbReference type="SAM" id="MobiDB-lite"/>
    </source>
</evidence>
<dbReference type="Proteomes" id="UP000053647">
    <property type="component" value="Unassembled WGS sequence"/>
</dbReference>
<dbReference type="OrthoDB" id="2707660at2759"/>
<organism evidence="2 3">
    <name type="scientific">Paxillus involutus ATCC 200175</name>
    <dbReference type="NCBI Taxonomy" id="664439"/>
    <lineage>
        <taxon>Eukaryota</taxon>
        <taxon>Fungi</taxon>
        <taxon>Dikarya</taxon>
        <taxon>Basidiomycota</taxon>
        <taxon>Agaricomycotina</taxon>
        <taxon>Agaricomycetes</taxon>
        <taxon>Agaricomycetidae</taxon>
        <taxon>Boletales</taxon>
        <taxon>Paxilineae</taxon>
        <taxon>Paxillaceae</taxon>
        <taxon>Paxillus</taxon>
    </lineage>
</organism>
<feature type="region of interest" description="Disordered" evidence="1">
    <location>
        <begin position="18"/>
        <end position="88"/>
    </location>
</feature>
<dbReference type="HOGENOM" id="CLU_1421828_0_0_1"/>